<dbReference type="Proteomes" id="UP000230399">
    <property type="component" value="Unassembled WGS sequence"/>
</dbReference>
<reference evidence="2" key="1">
    <citation type="submission" date="2017-09" db="EMBL/GenBank/DDBJ databases">
        <title>Depth-based differentiation of microbial function through sediment-hosted aquifers and enrichment of novel symbionts in the deep terrestrial subsurface.</title>
        <authorList>
            <person name="Probst A.J."/>
            <person name="Ladd B."/>
            <person name="Jarett J.K."/>
            <person name="Geller-Mcgrath D.E."/>
            <person name="Sieber C.M.K."/>
            <person name="Emerson J.B."/>
            <person name="Anantharaman K."/>
            <person name="Thomas B.C."/>
            <person name="Malmstrom R."/>
            <person name="Stieglmeier M."/>
            <person name="Klingl A."/>
            <person name="Woyke T."/>
            <person name="Ryan C.M."/>
            <person name="Banfield J.F."/>
        </authorList>
    </citation>
    <scope>NUCLEOTIDE SEQUENCE [LARGE SCALE GENOMIC DNA]</scope>
</reference>
<evidence type="ECO:0000313" key="2">
    <source>
        <dbReference type="Proteomes" id="UP000230399"/>
    </source>
</evidence>
<sequence>MTQNNTKIKYFLYARKSSESED</sequence>
<evidence type="ECO:0008006" key="3">
    <source>
        <dbReference type="Google" id="ProtNLM"/>
    </source>
</evidence>
<organism evidence="1 2">
    <name type="scientific">Candidatus Shapirobacteria bacterium CG03_land_8_20_14_0_80_40_19</name>
    <dbReference type="NCBI Taxonomy" id="1974880"/>
    <lineage>
        <taxon>Bacteria</taxon>
        <taxon>Candidatus Shapironibacteriota</taxon>
    </lineage>
</organism>
<dbReference type="EMBL" id="PEVD01000010">
    <property type="protein sequence ID" value="PIV01946.1"/>
    <property type="molecule type" value="Genomic_DNA"/>
</dbReference>
<evidence type="ECO:0000313" key="1">
    <source>
        <dbReference type="EMBL" id="PIV01946.1"/>
    </source>
</evidence>
<feature type="non-terminal residue" evidence="1">
    <location>
        <position position="22"/>
    </location>
</feature>
<protein>
    <recommendedName>
        <fullName evidence="3">Recombinase</fullName>
    </recommendedName>
</protein>
<gene>
    <name evidence="1" type="ORF">COS55_00765</name>
</gene>
<accession>A0A2M7BFT0</accession>
<proteinExistence type="predicted"/>
<dbReference type="AlphaFoldDB" id="A0A2M7BFT0"/>
<name>A0A2M7BFT0_9BACT</name>
<comment type="caution">
    <text evidence="1">The sequence shown here is derived from an EMBL/GenBank/DDBJ whole genome shotgun (WGS) entry which is preliminary data.</text>
</comment>